<feature type="transmembrane region" description="Helical" evidence="1">
    <location>
        <begin position="20"/>
        <end position="43"/>
    </location>
</feature>
<proteinExistence type="predicted"/>
<keyword evidence="1" id="KW-1133">Transmembrane helix</keyword>
<keyword evidence="1" id="KW-0472">Membrane</keyword>
<reference evidence="2" key="1">
    <citation type="journal article" date="2020" name="mSystems">
        <title>Genome- and Community-Level Interaction Insights into Carbon Utilization and Element Cycling Functions of Hydrothermarchaeota in Hydrothermal Sediment.</title>
        <authorList>
            <person name="Zhou Z."/>
            <person name="Liu Y."/>
            <person name="Xu W."/>
            <person name="Pan J."/>
            <person name="Luo Z.H."/>
            <person name="Li M."/>
        </authorList>
    </citation>
    <scope>NUCLEOTIDE SEQUENCE [LARGE SCALE GENOMIC DNA]</scope>
    <source>
        <strain evidence="2">SpSt-143</strain>
    </source>
</reference>
<dbReference type="EMBL" id="DSGB01000001">
    <property type="protein sequence ID" value="HER95053.1"/>
    <property type="molecule type" value="Genomic_DNA"/>
</dbReference>
<accession>A0A7V2AYL3</accession>
<comment type="caution">
    <text evidence="2">The sequence shown here is derived from an EMBL/GenBank/DDBJ whole genome shotgun (WGS) entry which is preliminary data.</text>
</comment>
<sequence>MAEARPVQQPAPPEEPDVRGTLFLTLIFLAMVFGFWIIVYLMLLNR</sequence>
<keyword evidence="1" id="KW-0812">Transmembrane</keyword>
<organism evidence="2">
    <name type="scientific">Rhodothermus marinus</name>
    <name type="common">Rhodothermus obamensis</name>
    <dbReference type="NCBI Taxonomy" id="29549"/>
    <lineage>
        <taxon>Bacteria</taxon>
        <taxon>Pseudomonadati</taxon>
        <taxon>Rhodothermota</taxon>
        <taxon>Rhodothermia</taxon>
        <taxon>Rhodothermales</taxon>
        <taxon>Rhodothermaceae</taxon>
        <taxon>Rhodothermus</taxon>
    </lineage>
</organism>
<evidence type="ECO:0000313" key="2">
    <source>
        <dbReference type="EMBL" id="HER95053.1"/>
    </source>
</evidence>
<protein>
    <submittedName>
        <fullName evidence="2">Cytochrome c oxidase subunit 2A</fullName>
    </submittedName>
</protein>
<gene>
    <name evidence="2" type="ORF">ENO59_00810</name>
</gene>
<evidence type="ECO:0000256" key="1">
    <source>
        <dbReference type="SAM" id="Phobius"/>
    </source>
</evidence>
<name>A0A7V2AYL3_RHOMR</name>
<dbReference type="AlphaFoldDB" id="A0A7V2AYL3"/>